<dbReference type="InterPro" id="IPR051448">
    <property type="entry name" value="CdaR-like_regulators"/>
</dbReference>
<proteinExistence type="predicted"/>
<dbReference type="PANTHER" id="PTHR33744:SF7">
    <property type="entry name" value="PUCR FAMILY TRANSCRIPTIONAL REGULATOR"/>
    <property type="match status" value="1"/>
</dbReference>
<dbReference type="AlphaFoldDB" id="A0A5B0EAE1"/>
<dbReference type="OrthoDB" id="8026818at2"/>
<comment type="caution">
    <text evidence="2">The sequence shown here is derived from an EMBL/GenBank/DDBJ whole genome shotgun (WGS) entry which is preliminary data.</text>
</comment>
<protein>
    <submittedName>
        <fullName evidence="2">PucR family transcriptional regulator</fullName>
    </submittedName>
</protein>
<dbReference type="Pfam" id="PF13556">
    <property type="entry name" value="HTH_30"/>
    <property type="match status" value="1"/>
</dbReference>
<evidence type="ECO:0000259" key="1">
    <source>
        <dbReference type="Pfam" id="PF13556"/>
    </source>
</evidence>
<dbReference type="PANTHER" id="PTHR33744">
    <property type="entry name" value="CARBOHYDRATE DIACID REGULATOR"/>
    <property type="match status" value="1"/>
</dbReference>
<evidence type="ECO:0000313" key="2">
    <source>
        <dbReference type="EMBL" id="KAA0976014.1"/>
    </source>
</evidence>
<dbReference type="RefSeq" id="WP_149619868.1">
    <property type="nucleotide sequence ID" value="NZ_VOBL01000012.1"/>
</dbReference>
<organism evidence="2 3">
    <name type="scientific">Paeniglutamicibacter gangotriensis</name>
    <dbReference type="NCBI Taxonomy" id="254787"/>
    <lineage>
        <taxon>Bacteria</taxon>
        <taxon>Bacillati</taxon>
        <taxon>Actinomycetota</taxon>
        <taxon>Actinomycetes</taxon>
        <taxon>Micrococcales</taxon>
        <taxon>Micrococcaceae</taxon>
        <taxon>Paeniglutamicibacter</taxon>
    </lineage>
</organism>
<accession>A0A5B0EAE1</accession>
<feature type="domain" description="PucR C-terminal helix-turn-helix" evidence="1">
    <location>
        <begin position="48"/>
        <end position="105"/>
    </location>
</feature>
<sequence length="112" mass="12197">MANRRLLPSGRQHFGQAELSAKLAVACLPADLRAHLAAPVRGLSDIQLDALAALLNSGGSLAKTGRRLHLHRNTIVQRIERIERLTGLDPRDPANRPCLSMALIADRPNRAQ</sequence>
<dbReference type="InterPro" id="IPR042070">
    <property type="entry name" value="PucR_C-HTH_sf"/>
</dbReference>
<dbReference type="EMBL" id="VOBL01000012">
    <property type="protein sequence ID" value="KAA0976014.1"/>
    <property type="molecule type" value="Genomic_DNA"/>
</dbReference>
<dbReference type="InterPro" id="IPR025736">
    <property type="entry name" value="PucR_C-HTH_dom"/>
</dbReference>
<evidence type="ECO:0000313" key="3">
    <source>
        <dbReference type="Proteomes" id="UP000323856"/>
    </source>
</evidence>
<dbReference type="Proteomes" id="UP000323856">
    <property type="component" value="Unassembled WGS sequence"/>
</dbReference>
<reference evidence="2 3" key="1">
    <citation type="submission" date="2019-07" db="EMBL/GenBank/DDBJ databases">
        <title>Analysis of the biochemical properties, biological activity and biotechnological potential of siderophores and biosurfactants produced by Antarctic psychrotolerant bacteria.</title>
        <authorList>
            <person name="Styczynski M."/>
            <person name="Krucon T."/>
            <person name="Decewicz P."/>
            <person name="Dziewit L."/>
        </authorList>
    </citation>
    <scope>NUCLEOTIDE SEQUENCE [LARGE SCALE GENOMIC DNA]</scope>
    <source>
        <strain evidence="2 3">ANT_H27</strain>
    </source>
</reference>
<gene>
    <name evidence="2" type="ORF">FQ154_11905</name>
</gene>
<dbReference type="Gene3D" id="1.10.10.2840">
    <property type="entry name" value="PucR C-terminal helix-turn-helix domain"/>
    <property type="match status" value="1"/>
</dbReference>
<name>A0A5B0EAE1_9MICC</name>